<dbReference type="Proteomes" id="UP000249688">
    <property type="component" value="Unassembled WGS sequence"/>
</dbReference>
<reference evidence="1 2" key="1">
    <citation type="submission" date="2018-06" db="EMBL/GenBank/DDBJ databases">
        <title>Genomic Encyclopedia of Archaeal and Bacterial Type Strains, Phase II (KMG-II): from individual species to whole genera.</title>
        <authorList>
            <person name="Goeker M."/>
        </authorList>
    </citation>
    <scope>NUCLEOTIDE SEQUENCE [LARGE SCALE GENOMIC DNA]</scope>
    <source>
        <strain evidence="1 2">DSM 24525</strain>
    </source>
</reference>
<dbReference type="Gene3D" id="3.90.1570.30">
    <property type="match status" value="1"/>
</dbReference>
<accession>A0A2W7HTQ5</accession>
<gene>
    <name evidence="1" type="ORF">C8P66_1505</name>
</gene>
<evidence type="ECO:0008006" key="3">
    <source>
        <dbReference type="Google" id="ProtNLM"/>
    </source>
</evidence>
<comment type="caution">
    <text evidence="1">The sequence shown here is derived from an EMBL/GenBank/DDBJ whole genome shotgun (WGS) entry which is preliminary data.</text>
</comment>
<evidence type="ECO:0000313" key="1">
    <source>
        <dbReference type="EMBL" id="PZW36969.1"/>
    </source>
</evidence>
<dbReference type="AlphaFoldDB" id="A0A2W7HTQ5"/>
<name>A0A2W7HTQ5_9PROT</name>
<proteinExistence type="predicted"/>
<sequence length="217" mass="24069">MSRISTPPGAAGPGPLHAALRQVAASIARLRADGGQVLEEDTKRILITPTIEALGWDHIAEIRNQYRHNRRDNPVDYALFLNRSPVLYVEAKPLGGSLDDRKWIVQTLNYANAAGVDWCVLTNGAESRRRMQSTDDLFALGRLAAGTTLTIRGREDFAAWVLDGQTVEFKGERLSFNDWGQRVTGWTSIRIYTMACLPDGRTLDQFRDKAEAASTTP</sequence>
<evidence type="ECO:0000313" key="2">
    <source>
        <dbReference type="Proteomes" id="UP000249688"/>
    </source>
</evidence>
<keyword evidence="2" id="KW-1185">Reference proteome</keyword>
<protein>
    <recommendedName>
        <fullName evidence="3">Type I restriction enzyme R protein N-terminal domain-containing protein</fullName>
    </recommendedName>
</protein>
<organism evidence="1 2">
    <name type="scientific">Humitalea rosea</name>
    <dbReference type="NCBI Taxonomy" id="990373"/>
    <lineage>
        <taxon>Bacteria</taxon>
        <taxon>Pseudomonadati</taxon>
        <taxon>Pseudomonadota</taxon>
        <taxon>Alphaproteobacteria</taxon>
        <taxon>Acetobacterales</taxon>
        <taxon>Roseomonadaceae</taxon>
        <taxon>Humitalea</taxon>
    </lineage>
</organism>
<dbReference type="EMBL" id="QKYU01000050">
    <property type="protein sequence ID" value="PZW36969.1"/>
    <property type="molecule type" value="Genomic_DNA"/>
</dbReference>